<proteinExistence type="predicted"/>
<accession>A0A554VEH5</accession>
<reference evidence="1 2" key="1">
    <citation type="submission" date="2019-07" db="EMBL/GenBank/DDBJ databases">
        <title>The draft genome sequence of Aquimarina algiphila M91.</title>
        <authorList>
            <person name="Meng X."/>
        </authorList>
    </citation>
    <scope>NUCLEOTIDE SEQUENCE [LARGE SCALE GENOMIC DNA]</scope>
    <source>
        <strain evidence="1 2">M91</strain>
    </source>
</reference>
<name>A0A554VEH5_9FLAO</name>
<keyword evidence="1" id="KW-0238">DNA-binding</keyword>
<dbReference type="Proteomes" id="UP000318833">
    <property type="component" value="Unassembled WGS sequence"/>
</dbReference>
<keyword evidence="2" id="KW-1185">Reference proteome</keyword>
<dbReference type="EMBL" id="VLNR01000061">
    <property type="protein sequence ID" value="TSE05422.1"/>
    <property type="molecule type" value="Genomic_DNA"/>
</dbReference>
<sequence length="94" mass="11241">MYNVIKQLERIERVDQLIRLEATGTPLELASRLRISRTQLHRIINIMKMLNAPIVYDDKIRSYRYKTIVGCQFGFYTKKLETRKINTLIKENRV</sequence>
<dbReference type="GO" id="GO:0003677">
    <property type="term" value="F:DNA binding"/>
    <property type="evidence" value="ECO:0007669"/>
    <property type="project" value="UniProtKB-KW"/>
</dbReference>
<comment type="caution">
    <text evidence="1">The sequence shown here is derived from an EMBL/GenBank/DDBJ whole genome shotgun (WGS) entry which is preliminary data.</text>
</comment>
<dbReference type="OrthoDB" id="1122873at2"/>
<dbReference type="AlphaFoldDB" id="A0A554VEH5"/>
<evidence type="ECO:0000313" key="1">
    <source>
        <dbReference type="EMBL" id="TSE05422.1"/>
    </source>
</evidence>
<organism evidence="1 2">
    <name type="scientific">Aquimarina algiphila</name>
    <dbReference type="NCBI Taxonomy" id="2047982"/>
    <lineage>
        <taxon>Bacteria</taxon>
        <taxon>Pseudomonadati</taxon>
        <taxon>Bacteroidota</taxon>
        <taxon>Flavobacteriia</taxon>
        <taxon>Flavobacteriales</taxon>
        <taxon>Flavobacteriaceae</taxon>
        <taxon>Aquimarina</taxon>
    </lineage>
</organism>
<evidence type="ECO:0000313" key="2">
    <source>
        <dbReference type="Proteomes" id="UP000318833"/>
    </source>
</evidence>
<protein>
    <submittedName>
        <fullName evidence="1">DNA-binding protein</fullName>
    </submittedName>
</protein>
<dbReference type="RefSeq" id="WP_143918065.1">
    <property type="nucleotide sequence ID" value="NZ_CANMIK010000036.1"/>
</dbReference>
<gene>
    <name evidence="1" type="ORF">FOF46_22935</name>
</gene>